<dbReference type="InterPro" id="IPR036291">
    <property type="entry name" value="NAD(P)-bd_dom_sf"/>
</dbReference>
<reference evidence="7 8" key="1">
    <citation type="journal article" date="2016" name="Nat. Commun.">
        <title>Thousands of microbial genomes shed light on interconnected biogeochemical processes in an aquifer system.</title>
        <authorList>
            <person name="Anantharaman K."/>
            <person name="Brown C.T."/>
            <person name="Hug L.A."/>
            <person name="Sharon I."/>
            <person name="Castelle C.J."/>
            <person name="Probst A.J."/>
            <person name="Thomas B.C."/>
            <person name="Singh A."/>
            <person name="Wilkins M.J."/>
            <person name="Karaoz U."/>
            <person name="Brodie E.L."/>
            <person name="Williams K.H."/>
            <person name="Hubbard S.S."/>
            <person name="Banfield J.F."/>
        </authorList>
    </citation>
    <scope>NUCLEOTIDE SEQUENCE [LARGE SCALE GENOMIC DNA]</scope>
</reference>
<accession>A0A1G1WF37</accession>
<keyword evidence="2 4" id="KW-0560">Oxidoreductase</keyword>
<dbReference type="GO" id="GO:0051287">
    <property type="term" value="F:NAD binding"/>
    <property type="evidence" value="ECO:0007669"/>
    <property type="project" value="InterPro"/>
</dbReference>
<dbReference type="PROSITE" id="PS00065">
    <property type="entry name" value="D_2_HYDROXYACID_DH_1"/>
    <property type="match status" value="1"/>
</dbReference>
<keyword evidence="3" id="KW-0520">NAD</keyword>
<dbReference type="Gene3D" id="3.40.50.720">
    <property type="entry name" value="NAD(P)-binding Rossmann-like Domain"/>
    <property type="match status" value="2"/>
</dbReference>
<protein>
    <submittedName>
        <fullName evidence="7">D-glycerate dehydrogenase</fullName>
    </submittedName>
</protein>
<evidence type="ECO:0000256" key="1">
    <source>
        <dbReference type="ARBA" id="ARBA00005854"/>
    </source>
</evidence>
<dbReference type="SUPFAM" id="SSF51735">
    <property type="entry name" value="NAD(P)-binding Rossmann-fold domains"/>
    <property type="match status" value="1"/>
</dbReference>
<dbReference type="PANTHER" id="PTHR10996:SF283">
    <property type="entry name" value="GLYOXYLATE_HYDROXYPYRUVATE REDUCTASE B"/>
    <property type="match status" value="1"/>
</dbReference>
<evidence type="ECO:0000256" key="3">
    <source>
        <dbReference type="ARBA" id="ARBA00023027"/>
    </source>
</evidence>
<dbReference type="Pfam" id="PF00389">
    <property type="entry name" value="2-Hacid_dh"/>
    <property type="match status" value="1"/>
</dbReference>
<dbReference type="PANTHER" id="PTHR10996">
    <property type="entry name" value="2-HYDROXYACID DEHYDROGENASE-RELATED"/>
    <property type="match status" value="1"/>
</dbReference>
<dbReference type="InterPro" id="IPR029752">
    <property type="entry name" value="D-isomer_DH_CS1"/>
</dbReference>
<dbReference type="CDD" id="cd05301">
    <property type="entry name" value="GDH"/>
    <property type="match status" value="1"/>
</dbReference>
<proteinExistence type="inferred from homology"/>
<dbReference type="EMBL" id="MHCU01000072">
    <property type="protein sequence ID" value="OGY26319.1"/>
    <property type="molecule type" value="Genomic_DNA"/>
</dbReference>
<dbReference type="InterPro" id="IPR006140">
    <property type="entry name" value="D-isomer_DH_NAD-bd"/>
</dbReference>
<dbReference type="AlphaFoldDB" id="A0A1G1WF37"/>
<evidence type="ECO:0000256" key="4">
    <source>
        <dbReference type="RuleBase" id="RU003719"/>
    </source>
</evidence>
<organism evidence="7 8">
    <name type="scientific">Candidatus Woykebacteria bacterium RBG_19FT_COMBO_43_10</name>
    <dbReference type="NCBI Taxonomy" id="1802598"/>
    <lineage>
        <taxon>Bacteria</taxon>
        <taxon>Candidatus Woykeibacteriota</taxon>
    </lineage>
</organism>
<dbReference type="InterPro" id="IPR006139">
    <property type="entry name" value="D-isomer_2_OHA_DH_cat_dom"/>
</dbReference>
<evidence type="ECO:0000256" key="2">
    <source>
        <dbReference type="ARBA" id="ARBA00023002"/>
    </source>
</evidence>
<sequence>MSKKVYVTRPIPEEGIELLKKKGFQVDINPEDKVLSKEELKKAISGYDGILCLLTDKIDGEVLNAAGKQLKIVANYAVGYDNIDVKAATERKIFVTNTPGVLTEAVAEHTFALLMSVAKRIVEADDFVRAGKYKQWEPKGFLGPQIWGKTIGIVGLGRIGSFVAQIAHGGFNMEVLYHDVTKNEEFEMRFSAKYRETPELLRGSDFVTIHVPLLPETHHLIGAKELGTMKQTAILINTSRGPVVDEVALVEALKSKKIAGAGLDVFEHEPDLTPGLTDLPNVALTPHTASATHEARNAMSRIAAENIIAALEGKQPPNAVK</sequence>
<dbReference type="Pfam" id="PF02826">
    <property type="entry name" value="2-Hacid_dh_C"/>
    <property type="match status" value="1"/>
</dbReference>
<evidence type="ECO:0000259" key="6">
    <source>
        <dbReference type="Pfam" id="PF02826"/>
    </source>
</evidence>
<evidence type="ECO:0000259" key="5">
    <source>
        <dbReference type="Pfam" id="PF00389"/>
    </source>
</evidence>
<name>A0A1G1WF37_9BACT</name>
<dbReference type="SUPFAM" id="SSF52283">
    <property type="entry name" value="Formate/glycerate dehydrogenase catalytic domain-like"/>
    <property type="match status" value="1"/>
</dbReference>
<dbReference type="FunFam" id="3.40.50.720:FF:000203">
    <property type="entry name" value="D-3-phosphoglycerate dehydrogenase (SerA)"/>
    <property type="match status" value="1"/>
</dbReference>
<comment type="caution">
    <text evidence="7">The sequence shown here is derived from an EMBL/GenBank/DDBJ whole genome shotgun (WGS) entry which is preliminary data.</text>
</comment>
<gene>
    <name evidence="7" type="ORF">A2Z42_01345</name>
</gene>
<dbReference type="GO" id="GO:0005829">
    <property type="term" value="C:cytosol"/>
    <property type="evidence" value="ECO:0007669"/>
    <property type="project" value="TreeGrafter"/>
</dbReference>
<dbReference type="InterPro" id="IPR029753">
    <property type="entry name" value="D-isomer_DH_CS"/>
</dbReference>
<dbReference type="PROSITE" id="PS00670">
    <property type="entry name" value="D_2_HYDROXYACID_DH_2"/>
    <property type="match status" value="1"/>
</dbReference>
<comment type="similarity">
    <text evidence="1 4">Belongs to the D-isomer specific 2-hydroxyacid dehydrogenase family.</text>
</comment>
<evidence type="ECO:0000313" key="8">
    <source>
        <dbReference type="Proteomes" id="UP000176645"/>
    </source>
</evidence>
<dbReference type="Proteomes" id="UP000176645">
    <property type="component" value="Unassembled WGS sequence"/>
</dbReference>
<dbReference type="InterPro" id="IPR050223">
    <property type="entry name" value="D-isomer_2-hydroxyacid_DH"/>
</dbReference>
<dbReference type="GO" id="GO:0016618">
    <property type="term" value="F:hydroxypyruvate reductase [NAD(P)H] activity"/>
    <property type="evidence" value="ECO:0007669"/>
    <property type="project" value="TreeGrafter"/>
</dbReference>
<dbReference type="PROSITE" id="PS00671">
    <property type="entry name" value="D_2_HYDROXYACID_DH_3"/>
    <property type="match status" value="1"/>
</dbReference>
<feature type="domain" description="D-isomer specific 2-hydroxyacid dehydrogenase catalytic" evidence="5">
    <location>
        <begin position="5"/>
        <end position="321"/>
    </location>
</feature>
<dbReference type="GO" id="GO:0030267">
    <property type="term" value="F:glyoxylate reductase (NADPH) activity"/>
    <property type="evidence" value="ECO:0007669"/>
    <property type="project" value="TreeGrafter"/>
</dbReference>
<evidence type="ECO:0000313" key="7">
    <source>
        <dbReference type="EMBL" id="OGY26319.1"/>
    </source>
</evidence>
<feature type="domain" description="D-isomer specific 2-hydroxyacid dehydrogenase NAD-binding" evidence="6">
    <location>
        <begin position="111"/>
        <end position="289"/>
    </location>
</feature>